<name>A0A2M7BDT5_9BACT</name>
<protein>
    <recommendedName>
        <fullName evidence="3">Cell division protein FtsL</fullName>
    </recommendedName>
</protein>
<sequence>MKKLILLTILVIIAQLLLMSQTVTYGDSDHTLDQEIIGLKNSNQKLELEIASSVSCTSLSKEVGENGFVKLAEIQSNNDLSIALRR</sequence>
<proteinExistence type="predicted"/>
<dbReference type="AlphaFoldDB" id="A0A2M7BDT5"/>
<reference evidence="2" key="1">
    <citation type="submission" date="2017-09" db="EMBL/GenBank/DDBJ databases">
        <title>Depth-based differentiation of microbial function through sediment-hosted aquifers and enrichment of novel symbionts in the deep terrestrial subsurface.</title>
        <authorList>
            <person name="Probst A.J."/>
            <person name="Ladd B."/>
            <person name="Jarett J.K."/>
            <person name="Geller-Mcgrath D.E."/>
            <person name="Sieber C.M.K."/>
            <person name="Emerson J.B."/>
            <person name="Anantharaman K."/>
            <person name="Thomas B.C."/>
            <person name="Malmstrom R."/>
            <person name="Stieglmeier M."/>
            <person name="Klingl A."/>
            <person name="Woyke T."/>
            <person name="Ryan C.M."/>
            <person name="Banfield J.F."/>
        </authorList>
    </citation>
    <scope>NUCLEOTIDE SEQUENCE [LARGE SCALE GENOMIC DNA]</scope>
</reference>
<evidence type="ECO:0008006" key="3">
    <source>
        <dbReference type="Google" id="ProtNLM"/>
    </source>
</evidence>
<evidence type="ECO:0000313" key="1">
    <source>
        <dbReference type="EMBL" id="PIV01275.1"/>
    </source>
</evidence>
<comment type="caution">
    <text evidence="1">The sequence shown here is derived from an EMBL/GenBank/DDBJ whole genome shotgun (WGS) entry which is preliminary data.</text>
</comment>
<dbReference type="Proteomes" id="UP000229631">
    <property type="component" value="Unassembled WGS sequence"/>
</dbReference>
<evidence type="ECO:0000313" key="2">
    <source>
        <dbReference type="Proteomes" id="UP000229631"/>
    </source>
</evidence>
<organism evidence="1 2">
    <name type="scientific">Candidatus Shapirobacteria bacterium CG03_land_8_20_14_0_80_39_12</name>
    <dbReference type="NCBI Taxonomy" id="1974879"/>
    <lineage>
        <taxon>Bacteria</taxon>
        <taxon>Candidatus Shapironibacteriota</taxon>
    </lineage>
</organism>
<dbReference type="EMBL" id="PEVC01000025">
    <property type="protein sequence ID" value="PIV01275.1"/>
    <property type="molecule type" value="Genomic_DNA"/>
</dbReference>
<gene>
    <name evidence="1" type="ORF">COS54_01275</name>
</gene>
<accession>A0A2M7BDT5</accession>